<evidence type="ECO:0000256" key="4">
    <source>
        <dbReference type="ARBA" id="ARBA00022605"/>
    </source>
</evidence>
<dbReference type="SUPFAM" id="SSF89550">
    <property type="entry name" value="PHP domain-like"/>
    <property type="match status" value="1"/>
</dbReference>
<dbReference type="Pfam" id="PF02811">
    <property type="entry name" value="PHP"/>
    <property type="match status" value="1"/>
</dbReference>
<dbReference type="InterPro" id="IPR016195">
    <property type="entry name" value="Pol/histidinol_Pase-like"/>
</dbReference>
<proteinExistence type="inferred from homology"/>
<gene>
    <name evidence="10" type="ORF">FXF47_04280</name>
</gene>
<organism evidence="10 11">
    <name type="scientific">Candidatus Mcinerneyibacterium aminivorans</name>
    <dbReference type="NCBI Taxonomy" id="2703815"/>
    <lineage>
        <taxon>Bacteria</taxon>
        <taxon>Candidatus Macinerneyibacteriota</taxon>
        <taxon>Candidatus Mcinerneyibacteria</taxon>
        <taxon>Candidatus Mcinerneyibacteriales</taxon>
        <taxon>Candidatus Mcinerneyibacteriaceae</taxon>
        <taxon>Candidatus Mcinerneyibacterium</taxon>
    </lineage>
</organism>
<evidence type="ECO:0000259" key="9">
    <source>
        <dbReference type="Pfam" id="PF02811"/>
    </source>
</evidence>
<sequence length="263" mass="30522">MFKLDYHLHTNFSSDSSINPEYLICKAINQNYNEIVITDHFDLNPIDIKNYGLLNLDDYTKTIDDLKTKYKEQIIIKKGLEVGEYHQYIKKIDDIINKNDYEVIIGSIHRTEKNINMSIPVDNPFDKSAINSYYKANLEMVKSGMIDVLGHLGIFQRYYPEYANIEDYYNIIDSIFNYMKLNNIALEINFSGLRKPIGNLIPSIGIIKKYINNGGNLLTIGSDLHSLNEMKDSFYNKAIKMLKDNGINFLSRKHNGQWNNIKI</sequence>
<evidence type="ECO:0000313" key="10">
    <source>
        <dbReference type="EMBL" id="TYB31364.1"/>
    </source>
</evidence>
<dbReference type="GO" id="GO:0000105">
    <property type="term" value="P:L-histidine biosynthetic process"/>
    <property type="evidence" value="ECO:0007669"/>
    <property type="project" value="UniProtKB-UniRule"/>
</dbReference>
<evidence type="ECO:0000256" key="5">
    <source>
        <dbReference type="ARBA" id="ARBA00022801"/>
    </source>
</evidence>
<dbReference type="UniPathway" id="UPA00031">
    <property type="reaction ID" value="UER00013"/>
</dbReference>
<keyword evidence="5 8" id="KW-0378">Hydrolase</keyword>
<dbReference type="AlphaFoldDB" id="A0A5D0MCA7"/>
<keyword evidence="4 8" id="KW-0028">Amino-acid biosynthesis</keyword>
<comment type="pathway">
    <text evidence="1 8">Amino-acid biosynthesis; L-histidine biosynthesis; L-histidine from 5-phospho-alpha-D-ribose 1-diphosphate: step 8/9.</text>
</comment>
<dbReference type="InterPro" id="IPR004013">
    <property type="entry name" value="PHP_dom"/>
</dbReference>
<dbReference type="EMBL" id="VSIX01000035">
    <property type="protein sequence ID" value="TYB31364.1"/>
    <property type="molecule type" value="Genomic_DNA"/>
</dbReference>
<dbReference type="PANTHER" id="PTHR21039:SF0">
    <property type="entry name" value="HISTIDINOL-PHOSPHATASE"/>
    <property type="match status" value="1"/>
</dbReference>
<evidence type="ECO:0000256" key="6">
    <source>
        <dbReference type="ARBA" id="ARBA00023102"/>
    </source>
</evidence>
<keyword evidence="6 8" id="KW-0368">Histidine biosynthesis</keyword>
<dbReference type="EC" id="3.1.3.15" evidence="3 8"/>
<comment type="similarity">
    <text evidence="2 8">Belongs to the PHP hydrolase family. HisK subfamily.</text>
</comment>
<keyword evidence="11" id="KW-1185">Reference proteome</keyword>
<dbReference type="InterPro" id="IPR010140">
    <property type="entry name" value="Histidinol_P_phosphatase_HisJ"/>
</dbReference>
<comment type="caution">
    <text evidence="10">The sequence shown here is derived from an EMBL/GenBank/DDBJ whole genome shotgun (WGS) entry which is preliminary data.</text>
</comment>
<evidence type="ECO:0000256" key="3">
    <source>
        <dbReference type="ARBA" id="ARBA00013085"/>
    </source>
</evidence>
<accession>A0A5D0MCA7</accession>
<dbReference type="Proteomes" id="UP000324143">
    <property type="component" value="Unassembled WGS sequence"/>
</dbReference>
<evidence type="ECO:0000256" key="7">
    <source>
        <dbReference type="ARBA" id="ARBA00049158"/>
    </source>
</evidence>
<protein>
    <recommendedName>
        <fullName evidence="3 8">Histidinol-phosphatase</fullName>
        <shortName evidence="8">HolPase</shortName>
        <ecNumber evidence="3 8">3.1.3.15</ecNumber>
    </recommendedName>
</protein>
<dbReference type="Gene3D" id="3.20.20.140">
    <property type="entry name" value="Metal-dependent hydrolases"/>
    <property type="match status" value="1"/>
</dbReference>
<dbReference type="GO" id="GO:0004401">
    <property type="term" value="F:histidinol-phosphatase activity"/>
    <property type="evidence" value="ECO:0007669"/>
    <property type="project" value="UniProtKB-UniRule"/>
</dbReference>
<evidence type="ECO:0000256" key="2">
    <source>
        <dbReference type="ARBA" id="ARBA00009152"/>
    </source>
</evidence>
<feature type="domain" description="PHP" evidence="9">
    <location>
        <begin position="5"/>
        <end position="189"/>
    </location>
</feature>
<evidence type="ECO:0000313" key="11">
    <source>
        <dbReference type="Proteomes" id="UP000324143"/>
    </source>
</evidence>
<name>A0A5D0MCA7_9BACT</name>
<evidence type="ECO:0000256" key="8">
    <source>
        <dbReference type="RuleBase" id="RU366003"/>
    </source>
</evidence>
<reference evidence="10" key="1">
    <citation type="submission" date="2019-08" db="EMBL/GenBank/DDBJ databases">
        <title>Genomic characterization of a novel candidate phylum (ARYD3) from a high temperature, high salinity tertiary oil reservoir in north central Oklahoma, USA.</title>
        <authorList>
            <person name="Youssef N.H."/>
            <person name="Yadav A."/>
            <person name="Elshahed M.S."/>
        </authorList>
    </citation>
    <scope>NUCLEOTIDE SEQUENCE [LARGE SCALE GENOMIC DNA]</scope>
    <source>
        <strain evidence="10">ARYD3</strain>
    </source>
</reference>
<dbReference type="PANTHER" id="PTHR21039">
    <property type="entry name" value="HISTIDINOL PHOSPHATASE-RELATED"/>
    <property type="match status" value="1"/>
</dbReference>
<evidence type="ECO:0000256" key="1">
    <source>
        <dbReference type="ARBA" id="ARBA00004970"/>
    </source>
</evidence>
<dbReference type="GO" id="GO:0005737">
    <property type="term" value="C:cytoplasm"/>
    <property type="evidence" value="ECO:0007669"/>
    <property type="project" value="TreeGrafter"/>
</dbReference>
<comment type="catalytic activity">
    <reaction evidence="7 8">
        <text>L-histidinol phosphate + H2O = L-histidinol + phosphate</text>
        <dbReference type="Rhea" id="RHEA:14465"/>
        <dbReference type="ChEBI" id="CHEBI:15377"/>
        <dbReference type="ChEBI" id="CHEBI:43474"/>
        <dbReference type="ChEBI" id="CHEBI:57699"/>
        <dbReference type="ChEBI" id="CHEBI:57980"/>
        <dbReference type="EC" id="3.1.3.15"/>
    </reaction>
</comment>
<dbReference type="NCBIfam" id="TIGR01856">
    <property type="entry name" value="hisJ_fam"/>
    <property type="match status" value="1"/>
</dbReference>